<keyword evidence="11" id="KW-1185">Reference proteome</keyword>
<sequence length="208" mass="23070">MNITSDSTFFPNVERVPYYNSTSTNTSNFENGTVPSIFLEDTGTPEVTIILLSLLFFVIGVIGISGNMLVIVSVLSNKKMRTSMTNLLITNLALSDLAIMVFGIPEVVMFMRNTGWTLDPSLCKINRYILVSSLYGSVLTLLALSVESNHCVILNPTFSLSFLTIQVYYIRFFLFFPVKLVVNSTRKTCCTAGYGGYTAIRPLYTSTI</sequence>
<evidence type="ECO:0000256" key="2">
    <source>
        <dbReference type="ARBA" id="ARBA00022692"/>
    </source>
</evidence>
<feature type="transmembrane region" description="Helical" evidence="8">
    <location>
        <begin position="87"/>
        <end position="105"/>
    </location>
</feature>
<dbReference type="PANTHER" id="PTHR45695:SF9">
    <property type="entry name" value="LEUCOKININ RECEPTOR"/>
    <property type="match status" value="1"/>
</dbReference>
<dbReference type="PROSITE" id="PS50262">
    <property type="entry name" value="G_PROTEIN_RECEP_F1_2"/>
    <property type="match status" value="1"/>
</dbReference>
<comment type="caution">
    <text evidence="10">The sequence shown here is derived from an EMBL/GenBank/DDBJ whole genome shotgun (WGS) entry which is preliminary data.</text>
</comment>
<evidence type="ECO:0000256" key="8">
    <source>
        <dbReference type="SAM" id="Phobius"/>
    </source>
</evidence>
<evidence type="ECO:0000259" key="9">
    <source>
        <dbReference type="PROSITE" id="PS50262"/>
    </source>
</evidence>
<keyword evidence="2 8" id="KW-0812">Transmembrane</keyword>
<evidence type="ECO:0000256" key="3">
    <source>
        <dbReference type="ARBA" id="ARBA00022989"/>
    </source>
</evidence>
<keyword evidence="6" id="KW-0675">Receptor</keyword>
<evidence type="ECO:0000256" key="5">
    <source>
        <dbReference type="ARBA" id="ARBA00023136"/>
    </source>
</evidence>
<dbReference type="Gene3D" id="1.20.1070.10">
    <property type="entry name" value="Rhodopsin 7-helix transmembrane proteins"/>
    <property type="match status" value="1"/>
</dbReference>
<feature type="domain" description="G-protein coupled receptors family 1 profile" evidence="9">
    <location>
        <begin position="66"/>
        <end position="156"/>
    </location>
</feature>
<accession>A0ABD3VXQ9</accession>
<evidence type="ECO:0000313" key="10">
    <source>
        <dbReference type="EMBL" id="KAL3866404.1"/>
    </source>
</evidence>
<dbReference type="Pfam" id="PF00001">
    <property type="entry name" value="7tm_1"/>
    <property type="match status" value="1"/>
</dbReference>
<protein>
    <recommendedName>
        <fullName evidence="9">G-protein coupled receptors family 1 profile domain-containing protein</fullName>
    </recommendedName>
</protein>
<evidence type="ECO:0000256" key="7">
    <source>
        <dbReference type="ARBA" id="ARBA00023224"/>
    </source>
</evidence>
<reference evidence="10 11" key="1">
    <citation type="submission" date="2024-11" db="EMBL/GenBank/DDBJ databases">
        <title>Chromosome-level genome assembly of the freshwater bivalve Anodonta woodiana.</title>
        <authorList>
            <person name="Chen X."/>
        </authorList>
    </citation>
    <scope>NUCLEOTIDE SEQUENCE [LARGE SCALE GENOMIC DNA]</scope>
    <source>
        <strain evidence="10">MN2024</strain>
        <tissue evidence="10">Gills</tissue>
    </source>
</reference>
<proteinExistence type="predicted"/>
<name>A0ABD3VXQ9_SINWO</name>
<dbReference type="CDD" id="cd00637">
    <property type="entry name" value="7tm_classA_rhodopsin-like"/>
    <property type="match status" value="1"/>
</dbReference>
<dbReference type="InterPro" id="IPR000276">
    <property type="entry name" value="GPCR_Rhodpsn"/>
</dbReference>
<feature type="transmembrane region" description="Helical" evidence="8">
    <location>
        <begin position="158"/>
        <end position="178"/>
    </location>
</feature>
<evidence type="ECO:0000256" key="1">
    <source>
        <dbReference type="ARBA" id="ARBA00004141"/>
    </source>
</evidence>
<dbReference type="GO" id="GO:0004930">
    <property type="term" value="F:G protein-coupled receptor activity"/>
    <property type="evidence" value="ECO:0007669"/>
    <property type="project" value="UniProtKB-KW"/>
</dbReference>
<dbReference type="GO" id="GO:0016020">
    <property type="term" value="C:membrane"/>
    <property type="evidence" value="ECO:0007669"/>
    <property type="project" value="UniProtKB-SubCell"/>
</dbReference>
<dbReference type="SUPFAM" id="SSF81321">
    <property type="entry name" value="Family A G protein-coupled receptor-like"/>
    <property type="match status" value="1"/>
</dbReference>
<dbReference type="PANTHER" id="PTHR45695">
    <property type="entry name" value="LEUCOKININ RECEPTOR-RELATED"/>
    <property type="match status" value="1"/>
</dbReference>
<dbReference type="Proteomes" id="UP001634394">
    <property type="component" value="Unassembled WGS sequence"/>
</dbReference>
<gene>
    <name evidence="10" type="ORF">ACJMK2_043705</name>
</gene>
<keyword evidence="5 8" id="KW-0472">Membrane</keyword>
<keyword evidence="3 8" id="KW-1133">Transmembrane helix</keyword>
<organism evidence="10 11">
    <name type="scientific">Sinanodonta woodiana</name>
    <name type="common">Chinese pond mussel</name>
    <name type="synonym">Anodonta woodiana</name>
    <dbReference type="NCBI Taxonomy" id="1069815"/>
    <lineage>
        <taxon>Eukaryota</taxon>
        <taxon>Metazoa</taxon>
        <taxon>Spiralia</taxon>
        <taxon>Lophotrochozoa</taxon>
        <taxon>Mollusca</taxon>
        <taxon>Bivalvia</taxon>
        <taxon>Autobranchia</taxon>
        <taxon>Heteroconchia</taxon>
        <taxon>Palaeoheterodonta</taxon>
        <taxon>Unionida</taxon>
        <taxon>Unionoidea</taxon>
        <taxon>Unionidae</taxon>
        <taxon>Unioninae</taxon>
        <taxon>Sinanodonta</taxon>
    </lineage>
</organism>
<evidence type="ECO:0000256" key="6">
    <source>
        <dbReference type="ARBA" id="ARBA00023170"/>
    </source>
</evidence>
<dbReference type="PRINTS" id="PR00237">
    <property type="entry name" value="GPCRRHODOPSN"/>
</dbReference>
<evidence type="ECO:0000256" key="4">
    <source>
        <dbReference type="ARBA" id="ARBA00023040"/>
    </source>
</evidence>
<dbReference type="InterPro" id="IPR017452">
    <property type="entry name" value="GPCR_Rhodpsn_7TM"/>
</dbReference>
<dbReference type="EMBL" id="JBJQND010000009">
    <property type="protein sequence ID" value="KAL3866404.1"/>
    <property type="molecule type" value="Genomic_DNA"/>
</dbReference>
<evidence type="ECO:0000313" key="11">
    <source>
        <dbReference type="Proteomes" id="UP001634394"/>
    </source>
</evidence>
<keyword evidence="7" id="KW-0807">Transducer</keyword>
<feature type="transmembrane region" description="Helical" evidence="8">
    <location>
        <begin position="125"/>
        <end position="146"/>
    </location>
</feature>
<dbReference type="AlphaFoldDB" id="A0ABD3VXQ9"/>
<comment type="subcellular location">
    <subcellularLocation>
        <location evidence="1">Membrane</location>
        <topology evidence="1">Multi-pass membrane protein</topology>
    </subcellularLocation>
</comment>
<keyword evidence="4" id="KW-0297">G-protein coupled receptor</keyword>
<feature type="transmembrane region" description="Helical" evidence="8">
    <location>
        <begin position="49"/>
        <end position="75"/>
    </location>
</feature>